<proteinExistence type="predicted"/>
<dbReference type="PROSITE" id="PS51257">
    <property type="entry name" value="PROKAR_LIPOPROTEIN"/>
    <property type="match status" value="1"/>
</dbReference>
<comment type="caution">
    <text evidence="1">The sequence shown here is derived from an EMBL/GenBank/DDBJ whole genome shotgun (WGS) entry which is preliminary data.</text>
</comment>
<evidence type="ECO:0000313" key="2">
    <source>
        <dbReference type="Proteomes" id="UP000094828"/>
    </source>
</evidence>
<dbReference type="AlphaFoldDB" id="A0A1C3EQM3"/>
<dbReference type="OrthoDB" id="287810at2"/>
<name>A0A1C3EQM3_9PLAN</name>
<gene>
    <name evidence="1" type="ORF">A6X21_17245</name>
</gene>
<dbReference type="Proteomes" id="UP000094828">
    <property type="component" value="Unassembled WGS sequence"/>
</dbReference>
<dbReference type="EMBL" id="LYDR01000033">
    <property type="protein sequence ID" value="ODA35544.1"/>
    <property type="molecule type" value="Genomic_DNA"/>
</dbReference>
<reference evidence="1 2" key="1">
    <citation type="submission" date="2016-05" db="EMBL/GenBank/DDBJ databases">
        <title>Genomic and physiological characterization of Planctopirus sp. isolated from fresh water lake.</title>
        <authorList>
            <person name="Subhash Y."/>
            <person name="Ramana C."/>
        </authorList>
    </citation>
    <scope>NUCLEOTIDE SEQUENCE [LARGE SCALE GENOMIC DNA]</scope>
    <source>
        <strain evidence="1 2">JC280</strain>
    </source>
</reference>
<evidence type="ECO:0000313" key="1">
    <source>
        <dbReference type="EMBL" id="ODA35544.1"/>
    </source>
</evidence>
<keyword evidence="2" id="KW-1185">Reference proteome</keyword>
<organism evidence="1 2">
    <name type="scientific">Planctopirus hydrillae</name>
    <dbReference type="NCBI Taxonomy" id="1841610"/>
    <lineage>
        <taxon>Bacteria</taxon>
        <taxon>Pseudomonadati</taxon>
        <taxon>Planctomycetota</taxon>
        <taxon>Planctomycetia</taxon>
        <taxon>Planctomycetales</taxon>
        <taxon>Planctomycetaceae</taxon>
        <taxon>Planctopirus</taxon>
    </lineage>
</organism>
<dbReference type="STRING" id="1841610.A6X21_17245"/>
<evidence type="ECO:0008006" key="3">
    <source>
        <dbReference type="Google" id="ProtNLM"/>
    </source>
</evidence>
<sequence length="143" mass="14978">MQISRFVEKRFFSSTVFSFRVFAPLAIAIGLVGCGDTSYQKTTAKVTGKVTTGGQPLTFGEIIFSPLATGTDSGKAAIGSIGEDGTFTLSTYVAGDGAIVGKHKISLSAVDPAKTLPGKLPKDFQLEVQPGSNTFEISLEPLK</sequence>
<accession>A0A1C3EQM3</accession>
<protein>
    <recommendedName>
        <fullName evidence="3">Carboxypeptidase regulatory-like domain-containing protein</fullName>
    </recommendedName>
</protein>